<name>A0A3E0UKZ4_9GAMM</name>
<gene>
    <name evidence="1" type="ORF">DXX92_18080</name>
</gene>
<dbReference type="NCBIfam" id="TIGR04352">
    <property type="entry name" value="HprK_rel_A"/>
    <property type="match status" value="1"/>
</dbReference>
<dbReference type="InterPro" id="IPR027600">
    <property type="entry name" value="HprK-rel_A"/>
</dbReference>
<reference evidence="1 2" key="1">
    <citation type="submission" date="2018-08" db="EMBL/GenBank/DDBJ databases">
        <title>Thalassotalea euphylliae genome.</title>
        <authorList>
            <person name="Summers S."/>
            <person name="Rice S.A."/>
            <person name="Freckelton M.L."/>
            <person name="Nedved B.T."/>
            <person name="Hadfield M.G."/>
        </authorList>
    </citation>
    <scope>NUCLEOTIDE SEQUENCE [LARGE SCALE GENOMIC DNA]</scope>
    <source>
        <strain evidence="1 2">H2</strain>
    </source>
</reference>
<dbReference type="Proteomes" id="UP000256999">
    <property type="component" value="Unassembled WGS sequence"/>
</dbReference>
<proteinExistence type="predicted"/>
<comment type="caution">
    <text evidence="1">The sequence shown here is derived from an EMBL/GenBank/DDBJ whole genome shotgun (WGS) entry which is preliminary data.</text>
</comment>
<keyword evidence="1" id="KW-0808">Transferase</keyword>
<dbReference type="OrthoDB" id="4544211at2"/>
<evidence type="ECO:0000313" key="2">
    <source>
        <dbReference type="Proteomes" id="UP000256999"/>
    </source>
</evidence>
<protein>
    <submittedName>
        <fullName evidence="1">HprK-related kinase A</fullName>
    </submittedName>
</protein>
<organism evidence="1 2">
    <name type="scientific">Thalassotalea euphylliae</name>
    <dbReference type="NCBI Taxonomy" id="1655234"/>
    <lineage>
        <taxon>Bacteria</taxon>
        <taxon>Pseudomonadati</taxon>
        <taxon>Pseudomonadota</taxon>
        <taxon>Gammaproteobacteria</taxon>
        <taxon>Alteromonadales</taxon>
        <taxon>Colwelliaceae</taxon>
        <taxon>Thalassotalea</taxon>
    </lineage>
</organism>
<dbReference type="InterPro" id="IPR027417">
    <property type="entry name" value="P-loop_NTPase"/>
</dbReference>
<dbReference type="AlphaFoldDB" id="A0A3E0UKZ4"/>
<keyword evidence="1" id="KW-0418">Kinase</keyword>
<dbReference type="GO" id="GO:0016301">
    <property type="term" value="F:kinase activity"/>
    <property type="evidence" value="ECO:0007669"/>
    <property type="project" value="UniProtKB-KW"/>
</dbReference>
<dbReference type="EMBL" id="QUOV01000001">
    <property type="protein sequence ID" value="REL37516.1"/>
    <property type="molecule type" value="Genomic_DNA"/>
</dbReference>
<evidence type="ECO:0000313" key="1">
    <source>
        <dbReference type="EMBL" id="REL37516.1"/>
    </source>
</evidence>
<dbReference type="Gene3D" id="3.40.50.300">
    <property type="entry name" value="P-loop containing nucleotide triphosphate hydrolases"/>
    <property type="match status" value="1"/>
</dbReference>
<sequence>MRFEAGSYAVKLSSNIVSVARGIKKLYRNAAIVDGMVDFNVSLQRSSGIRGLLKPQVQFSFNGIEPFSPLPCAQAFPLFEWGLNWCVTSHDHRYLIIHAAVVEKNGKALILPGSPGAGKSTLCAALVELGGWRLLSDELTMVNINDSYIHPNPRPISLKNQSIDLIKSYIGNDPFSSVVKDTIKGSVAHVRAPSESLKAKSELAIPSIVVYPKFQRNIENRLNELSKGESFMRLAENSFNYNVLANDGFCALGKLHDQVECFSFHYDGNLEYAIRVMDSLVE</sequence>
<dbReference type="SUPFAM" id="SSF53795">
    <property type="entry name" value="PEP carboxykinase-like"/>
    <property type="match status" value="1"/>
</dbReference>
<accession>A0A3E0UKZ4</accession>